<dbReference type="Gene3D" id="3.30.420.10">
    <property type="entry name" value="Ribonuclease H-like superfamily/Ribonuclease H"/>
    <property type="match status" value="1"/>
</dbReference>
<accession>A0AAV3Q6W7</accession>
<dbReference type="GO" id="GO:0003676">
    <property type="term" value="F:nucleic acid binding"/>
    <property type="evidence" value="ECO:0007669"/>
    <property type="project" value="InterPro"/>
</dbReference>
<feature type="domain" description="Tf2-1-like SH3-like" evidence="1">
    <location>
        <begin position="216"/>
        <end position="281"/>
    </location>
</feature>
<dbReference type="PANTHER" id="PTHR45835:SF99">
    <property type="entry name" value="CHROMO DOMAIN-CONTAINING PROTEIN-RELATED"/>
    <property type="match status" value="1"/>
</dbReference>
<dbReference type="InterPro" id="IPR012337">
    <property type="entry name" value="RNaseH-like_sf"/>
</dbReference>
<organism evidence="2 3">
    <name type="scientific">Lithospermum erythrorhizon</name>
    <name type="common">Purple gromwell</name>
    <name type="synonym">Lithospermum officinale var. erythrorhizon</name>
    <dbReference type="NCBI Taxonomy" id="34254"/>
    <lineage>
        <taxon>Eukaryota</taxon>
        <taxon>Viridiplantae</taxon>
        <taxon>Streptophyta</taxon>
        <taxon>Embryophyta</taxon>
        <taxon>Tracheophyta</taxon>
        <taxon>Spermatophyta</taxon>
        <taxon>Magnoliopsida</taxon>
        <taxon>eudicotyledons</taxon>
        <taxon>Gunneridae</taxon>
        <taxon>Pentapetalae</taxon>
        <taxon>asterids</taxon>
        <taxon>lamiids</taxon>
        <taxon>Boraginales</taxon>
        <taxon>Boraginaceae</taxon>
        <taxon>Boraginoideae</taxon>
        <taxon>Lithospermeae</taxon>
        <taxon>Lithospermum</taxon>
    </lineage>
</organism>
<sequence length="423" mass="48643">MSIAYATKCNVPSEPLHIEVVVDTPIGGCLIGSRFCKSSVIEIEGQKLEADLTLSSLKDFDLILEHKSLGGKLLSLPIPERKWEQIIMDFVMGLPRTSCDKYSIWVIVDRLTKSEHFLPYKVLGSNWEDHLHLVEFAYNKGYHSSIQMAPYGALYGRKCRSPIYWDVVGEKSVMALDDPKDIEERISMIRERIQTAQSRQKSCANVRRSDLEFMVGDHLFLKVSPMKLLKWFGMEGKLHPRYVGPFEILEKVGNLAYQIALPPRLSRVHDMFHVSMLRKYVYEPNHLLDYTPLDLREDLTYGEIPVKIVDQKEKLQVPELSIHTDFLMAHFVVASLGKRIEYFSNKLFFGHLLSKGIGVIRDILELHIQLSDCLIFLHFQILKFCDGKLKMGHTNLGSSFICNFENFLRFFGIDACIDQPKNI</sequence>
<reference evidence="2 3" key="1">
    <citation type="submission" date="2024-01" db="EMBL/GenBank/DDBJ databases">
        <title>The complete chloroplast genome sequence of Lithospermum erythrorhizon: insights into the phylogenetic relationship among Boraginaceae species and the maternal lineages of purple gromwells.</title>
        <authorList>
            <person name="Okada T."/>
            <person name="Watanabe K."/>
        </authorList>
    </citation>
    <scope>NUCLEOTIDE SEQUENCE [LARGE SCALE GENOMIC DNA]</scope>
</reference>
<evidence type="ECO:0000259" key="1">
    <source>
        <dbReference type="Pfam" id="PF24626"/>
    </source>
</evidence>
<evidence type="ECO:0000313" key="3">
    <source>
        <dbReference type="Proteomes" id="UP001454036"/>
    </source>
</evidence>
<dbReference type="EMBL" id="BAABME010003620">
    <property type="protein sequence ID" value="GAA0159504.1"/>
    <property type="molecule type" value="Genomic_DNA"/>
</dbReference>
<comment type="caution">
    <text evidence="2">The sequence shown here is derived from an EMBL/GenBank/DDBJ whole genome shotgun (WGS) entry which is preliminary data.</text>
</comment>
<dbReference type="AlphaFoldDB" id="A0AAV3Q6W7"/>
<dbReference type="Proteomes" id="UP001454036">
    <property type="component" value="Unassembled WGS sequence"/>
</dbReference>
<dbReference type="Pfam" id="PF24626">
    <property type="entry name" value="SH3_Tf2-1"/>
    <property type="match status" value="1"/>
</dbReference>
<dbReference type="InterPro" id="IPR056924">
    <property type="entry name" value="SH3_Tf2-1"/>
</dbReference>
<evidence type="ECO:0000313" key="2">
    <source>
        <dbReference type="EMBL" id="GAA0159504.1"/>
    </source>
</evidence>
<gene>
    <name evidence="2" type="ORF">LIER_16260</name>
</gene>
<dbReference type="Pfam" id="PF08284">
    <property type="entry name" value="RVP_2"/>
    <property type="match status" value="1"/>
</dbReference>
<name>A0AAV3Q6W7_LITER</name>
<dbReference type="SUPFAM" id="SSF53098">
    <property type="entry name" value="Ribonuclease H-like"/>
    <property type="match status" value="1"/>
</dbReference>
<dbReference type="InterPro" id="IPR036397">
    <property type="entry name" value="RNaseH_sf"/>
</dbReference>
<keyword evidence="3" id="KW-1185">Reference proteome</keyword>
<proteinExistence type="predicted"/>
<protein>
    <recommendedName>
        <fullName evidence="1">Tf2-1-like SH3-like domain-containing protein</fullName>
    </recommendedName>
</protein>
<dbReference type="PANTHER" id="PTHR45835">
    <property type="entry name" value="YALI0A06105P"/>
    <property type="match status" value="1"/>
</dbReference>